<evidence type="ECO:0000313" key="2">
    <source>
        <dbReference type="Proteomes" id="UP000192247"/>
    </source>
</evidence>
<comment type="caution">
    <text evidence="1">The sequence shown here is derived from an EMBL/GenBank/DDBJ whole genome shotgun (WGS) entry which is preliminary data.</text>
</comment>
<dbReference type="PANTHER" id="PTHR47412">
    <property type="entry name" value="FI01434P-RELATED"/>
    <property type="match status" value="1"/>
</dbReference>
<reference evidence="1 2" key="1">
    <citation type="journal article" date="2017" name="Gigascience">
        <title>Draft genome of the honey bee ectoparasitic mite, Tropilaelaps mercedesae, is shaped by the parasitic life history.</title>
        <authorList>
            <person name="Dong X."/>
            <person name="Armstrong S.D."/>
            <person name="Xia D."/>
            <person name="Makepeace B.L."/>
            <person name="Darby A.C."/>
            <person name="Kadowaki T."/>
        </authorList>
    </citation>
    <scope>NUCLEOTIDE SEQUENCE [LARGE SCALE GENOMIC DNA]</scope>
    <source>
        <strain evidence="1">Wuxi-XJTLU</strain>
    </source>
</reference>
<dbReference type="PANTHER" id="PTHR47412:SF1">
    <property type="entry name" value="FI01434P-RELATED"/>
    <property type="match status" value="1"/>
</dbReference>
<dbReference type="OrthoDB" id="9974378at2759"/>
<name>A0A1V9XQX1_9ACAR</name>
<keyword evidence="2" id="KW-1185">Reference proteome</keyword>
<protein>
    <submittedName>
        <fullName evidence="1">N-acetyllactosaminide beta-1</fullName>
    </submittedName>
</protein>
<gene>
    <name evidence="1" type="ORF">BIW11_00683</name>
</gene>
<sequence>MRPISPDRLKMLPGSSATLRSFGSWTSVSKIVMLCNILLALYNFMCFTAPRSTLEPCFVVLNNTGLHEAAEKGLVRITDLRRLPGKAKVSAGVRVKPGIHRFDPAYRLEYRGSYVVMGDYITAKGEQPEFNQSITYTTQATHEFFFPHVEELCVRWGGPIAIAVYAPGSDLAVVNRKLAYLLKCIPCVVNRTTFHVVYHSNHVPPNIQADPEKYIMSMDVNCTQPPPQDGGNYRKAANLTYPINVLRNAARLRALTKYVLASDIELYPSANIIPRFIQMVSSEPASKSVYTLPIFEIEKGLSVPRTKRELKELYKQKQAIFFHRYVCDQCQNFPLRDRWLTSVTNNQSTMSVFTTTKRRKDRSSWEPIYIGTNAEPLYAEELSWEGKRDKMSQMFELCLLDYDFKVLNDAFLCHAPGIKRLIKEELAWRSKFVRQNNAMYKGIMSKIRAKHPNGVRSNRCI</sequence>
<dbReference type="AlphaFoldDB" id="A0A1V9XQX1"/>
<dbReference type="Proteomes" id="UP000192247">
    <property type="component" value="Unassembled WGS sequence"/>
</dbReference>
<dbReference type="EMBL" id="MNPL01005615">
    <property type="protein sequence ID" value="OQR75906.1"/>
    <property type="molecule type" value="Genomic_DNA"/>
</dbReference>
<dbReference type="Pfam" id="PF13896">
    <property type="entry name" value="Glyco_transf_49"/>
    <property type="match status" value="1"/>
</dbReference>
<evidence type="ECO:0000313" key="1">
    <source>
        <dbReference type="EMBL" id="OQR75906.1"/>
    </source>
</evidence>
<dbReference type="FunCoup" id="A0A1V9XQX1">
    <property type="interactions" value="138"/>
</dbReference>
<accession>A0A1V9XQX1</accession>
<organism evidence="1 2">
    <name type="scientific">Tropilaelaps mercedesae</name>
    <dbReference type="NCBI Taxonomy" id="418985"/>
    <lineage>
        <taxon>Eukaryota</taxon>
        <taxon>Metazoa</taxon>
        <taxon>Ecdysozoa</taxon>
        <taxon>Arthropoda</taxon>
        <taxon>Chelicerata</taxon>
        <taxon>Arachnida</taxon>
        <taxon>Acari</taxon>
        <taxon>Parasitiformes</taxon>
        <taxon>Mesostigmata</taxon>
        <taxon>Gamasina</taxon>
        <taxon>Dermanyssoidea</taxon>
        <taxon>Laelapidae</taxon>
        <taxon>Tropilaelaps</taxon>
    </lineage>
</organism>
<dbReference type="InParanoid" id="A0A1V9XQX1"/>
<dbReference type="STRING" id="418985.A0A1V9XQX1"/>
<proteinExistence type="predicted"/>